<evidence type="ECO:0000256" key="2">
    <source>
        <dbReference type="ARBA" id="ARBA00022448"/>
    </source>
</evidence>
<keyword evidence="9" id="KW-1185">Reference proteome</keyword>
<evidence type="ECO:0000259" key="7">
    <source>
        <dbReference type="PROSITE" id="PS50850"/>
    </source>
</evidence>
<dbReference type="EMBL" id="CP131061">
    <property type="protein sequence ID" value="WNY27074.1"/>
    <property type="molecule type" value="Genomic_DNA"/>
</dbReference>
<evidence type="ECO:0000256" key="1">
    <source>
        <dbReference type="ARBA" id="ARBA00004141"/>
    </source>
</evidence>
<feature type="transmembrane region" description="Helical" evidence="6">
    <location>
        <begin position="341"/>
        <end position="360"/>
    </location>
</feature>
<feature type="transmembrane region" description="Helical" evidence="6">
    <location>
        <begin position="92"/>
        <end position="109"/>
    </location>
</feature>
<dbReference type="PANTHER" id="PTHR42718:SF9">
    <property type="entry name" value="MAJOR FACILITATOR SUPERFAMILY MULTIDRUG TRANSPORTER MFSC"/>
    <property type="match status" value="1"/>
</dbReference>
<evidence type="ECO:0000313" key="8">
    <source>
        <dbReference type="EMBL" id="WNY27074.1"/>
    </source>
</evidence>
<feature type="transmembrane region" description="Helical" evidence="6">
    <location>
        <begin position="212"/>
        <end position="232"/>
    </location>
</feature>
<dbReference type="GO" id="GO:0022857">
    <property type="term" value="F:transmembrane transporter activity"/>
    <property type="evidence" value="ECO:0007669"/>
    <property type="project" value="InterPro"/>
</dbReference>
<evidence type="ECO:0000313" key="9">
    <source>
        <dbReference type="Proteomes" id="UP001304970"/>
    </source>
</evidence>
<dbReference type="AlphaFoldDB" id="A0AA96V5U0"/>
<name>A0AA96V5U0_9EURY</name>
<evidence type="ECO:0000256" key="5">
    <source>
        <dbReference type="ARBA" id="ARBA00023136"/>
    </source>
</evidence>
<dbReference type="InterPro" id="IPR020846">
    <property type="entry name" value="MFS_dom"/>
</dbReference>
<keyword evidence="3 6" id="KW-0812">Transmembrane</keyword>
<protein>
    <submittedName>
        <fullName evidence="8">Riboflavin transporter RibZ</fullName>
    </submittedName>
</protein>
<evidence type="ECO:0000256" key="6">
    <source>
        <dbReference type="SAM" id="Phobius"/>
    </source>
</evidence>
<evidence type="ECO:0000256" key="3">
    <source>
        <dbReference type="ARBA" id="ARBA00022692"/>
    </source>
</evidence>
<reference evidence="8 9" key="1">
    <citation type="submission" date="2023-07" db="EMBL/GenBank/DDBJ databases">
        <title>Closed genome sequence of Methanosarcinaceae archaeon Am2.</title>
        <authorList>
            <person name="Poehlein A."/>
            <person name="Protasov E."/>
            <person name="Platt K."/>
            <person name="Reeh H."/>
            <person name="Daniel R."/>
            <person name="Brune A."/>
        </authorList>
    </citation>
    <scope>NUCLEOTIDE SEQUENCE [LARGE SCALE GENOMIC DNA]</scope>
    <source>
        <strain evidence="8 9">Am2</strain>
    </source>
</reference>
<dbReference type="Gene3D" id="1.20.1250.20">
    <property type="entry name" value="MFS general substrate transporter like domains"/>
    <property type="match status" value="2"/>
</dbReference>
<dbReference type="RefSeq" id="WP_338097056.1">
    <property type="nucleotide sequence ID" value="NZ_CP131061.1"/>
</dbReference>
<feature type="transmembrane region" description="Helical" evidence="6">
    <location>
        <begin position="238"/>
        <end position="256"/>
    </location>
</feature>
<keyword evidence="2" id="KW-0813">Transport</keyword>
<feature type="transmembrane region" description="Helical" evidence="6">
    <location>
        <begin position="150"/>
        <end position="172"/>
    </location>
</feature>
<dbReference type="PROSITE" id="PS00216">
    <property type="entry name" value="SUGAR_TRANSPORT_1"/>
    <property type="match status" value="1"/>
</dbReference>
<feature type="transmembrane region" description="Helical" evidence="6">
    <location>
        <begin position="277"/>
        <end position="301"/>
    </location>
</feature>
<dbReference type="Pfam" id="PF07690">
    <property type="entry name" value="MFS_1"/>
    <property type="match status" value="2"/>
</dbReference>
<feature type="transmembrane region" description="Helical" evidence="6">
    <location>
        <begin position="25"/>
        <end position="48"/>
    </location>
</feature>
<organism evidence="8 9">
    <name type="scientific">Methanolapillus ohkumae</name>
    <dbReference type="NCBI Taxonomy" id="3028298"/>
    <lineage>
        <taxon>Archaea</taxon>
        <taxon>Methanobacteriati</taxon>
        <taxon>Methanobacteriota</taxon>
        <taxon>Stenosarchaea group</taxon>
        <taxon>Methanomicrobia</taxon>
        <taxon>Methanosarcinales</taxon>
        <taxon>Methanosarcinaceae</taxon>
        <taxon>Methanolapillus</taxon>
    </lineage>
</organism>
<dbReference type="Proteomes" id="UP001304970">
    <property type="component" value="Chromosome"/>
</dbReference>
<dbReference type="InterPro" id="IPR036259">
    <property type="entry name" value="MFS_trans_sf"/>
</dbReference>
<dbReference type="GO" id="GO:0016020">
    <property type="term" value="C:membrane"/>
    <property type="evidence" value="ECO:0007669"/>
    <property type="project" value="UniProtKB-SubCell"/>
</dbReference>
<dbReference type="PANTHER" id="PTHR42718">
    <property type="entry name" value="MAJOR FACILITATOR SUPERFAMILY MULTIDRUG TRANSPORTER MFSC"/>
    <property type="match status" value="1"/>
</dbReference>
<feature type="transmembrane region" description="Helical" evidence="6">
    <location>
        <begin position="178"/>
        <end position="200"/>
    </location>
</feature>
<feature type="transmembrane region" description="Helical" evidence="6">
    <location>
        <begin position="60"/>
        <end position="80"/>
    </location>
</feature>
<feature type="transmembrane region" description="Helical" evidence="6">
    <location>
        <begin position="115"/>
        <end position="138"/>
    </location>
</feature>
<feature type="transmembrane region" description="Helical" evidence="6">
    <location>
        <begin position="450"/>
        <end position="468"/>
    </location>
</feature>
<keyword evidence="4 6" id="KW-1133">Transmembrane helix</keyword>
<comment type="subcellular location">
    <subcellularLocation>
        <location evidence="1">Membrane</location>
        <topology evidence="1">Multi-pass membrane protein</topology>
    </subcellularLocation>
</comment>
<feature type="transmembrane region" description="Helical" evidence="6">
    <location>
        <begin position="406"/>
        <end position="430"/>
    </location>
</feature>
<evidence type="ECO:0000256" key="4">
    <source>
        <dbReference type="ARBA" id="ARBA00022989"/>
    </source>
</evidence>
<keyword evidence="5 6" id="KW-0472">Membrane</keyword>
<sequence length="478" mass="51277">MTSHSLATESSCPVPRVYSSKEKKLILAGASIAAFMTPFAGAMVNLSLPQIGETFQVTAHALGWMSTAYLLASVLFLIPVARLADLFGRKKVFLLGTVIVVITSFLAPFSPTYDILVLLRFLDGIGMSCIFSTASAIISSVYPPKERGTAFGINVGFIYIGFSLGPVVGGIMTDNFGWQSLFFLLIPISILGGLLISYGLKGDFAESKGEPFDWAGTLFYAITVFFLIIGLTNLPNNWAIVCSVIGLISLPAFILYEKRQSFPVMKVKLFFQNKMFARSNFASFLNYAATYSIVFFMSLYLQSVDNLTAQTAGLVLLAQPVIQAIFSPLIGRMSDKIESRYLSTFGMIILAGGLLLLTTLSGNTPIPVVIAFEIVIGFGFAFFAAPNTSSIMNSVGKKDYSSASSVLAVMRQAGMALSMALAMGSISFFVGSTDMLGPEVIPSFLNAMHAVFILSAVLCLIGAAFSYARGTASKNCDV</sequence>
<proteinExistence type="predicted"/>
<dbReference type="PRINTS" id="PR01036">
    <property type="entry name" value="TCRTETB"/>
</dbReference>
<feature type="transmembrane region" description="Helical" evidence="6">
    <location>
        <begin position="366"/>
        <end position="385"/>
    </location>
</feature>
<dbReference type="InterPro" id="IPR011701">
    <property type="entry name" value="MFS"/>
</dbReference>
<accession>A0AA96V5U0</accession>
<dbReference type="CDD" id="cd17321">
    <property type="entry name" value="MFS_MMR_MDR_like"/>
    <property type="match status" value="1"/>
</dbReference>
<gene>
    <name evidence="8" type="primary">ribZ</name>
    <name evidence="8" type="ORF">MsAm2_08600</name>
</gene>
<dbReference type="PROSITE" id="PS50850">
    <property type="entry name" value="MFS"/>
    <property type="match status" value="1"/>
</dbReference>
<feature type="transmembrane region" description="Helical" evidence="6">
    <location>
        <begin position="307"/>
        <end position="329"/>
    </location>
</feature>
<feature type="domain" description="Major facilitator superfamily (MFS) profile" evidence="7">
    <location>
        <begin position="26"/>
        <end position="474"/>
    </location>
</feature>
<dbReference type="SUPFAM" id="SSF103473">
    <property type="entry name" value="MFS general substrate transporter"/>
    <property type="match status" value="1"/>
</dbReference>
<dbReference type="InterPro" id="IPR005829">
    <property type="entry name" value="Sugar_transporter_CS"/>
</dbReference>
<dbReference type="GeneID" id="89228280"/>